<comment type="caution">
    <text evidence="1">The sequence shown here is derived from an EMBL/GenBank/DDBJ whole genome shotgun (WGS) entry which is preliminary data.</text>
</comment>
<dbReference type="Pfam" id="PF02325">
    <property type="entry name" value="CCB3_YggT"/>
    <property type="match status" value="1"/>
</dbReference>
<evidence type="ECO:0000313" key="2">
    <source>
        <dbReference type="Proteomes" id="UP001595987"/>
    </source>
</evidence>
<dbReference type="InterPro" id="IPR003425">
    <property type="entry name" value="CCB3/YggT"/>
</dbReference>
<accession>A0ABV9JAE4</accession>
<dbReference type="RefSeq" id="WP_244842628.1">
    <property type="nucleotide sequence ID" value="NZ_BOVQ01000003.1"/>
</dbReference>
<proteinExistence type="predicted"/>
<reference evidence="2" key="1">
    <citation type="journal article" date="2019" name="Int. J. Syst. Evol. Microbiol.">
        <title>The Global Catalogue of Microorganisms (GCM) 10K type strain sequencing project: providing services to taxonomists for standard genome sequencing and annotation.</title>
        <authorList>
            <consortium name="The Broad Institute Genomics Platform"/>
            <consortium name="The Broad Institute Genome Sequencing Center for Infectious Disease"/>
            <person name="Wu L."/>
            <person name="Ma J."/>
        </authorList>
    </citation>
    <scope>NUCLEOTIDE SEQUENCE [LARGE SCALE GENOMIC DNA]</scope>
    <source>
        <strain evidence="2">CCUG 63287</strain>
    </source>
</reference>
<sequence length="77" mass="8798">MNIYSFVLLAYALMSWVPGLYGTKIGQIIVKISHPYVSLFERLPKFAGLDFSVLFAMISLQLIQQFIRIVIGWIFGI</sequence>
<name>A0ABV9JAE4_9LACT</name>
<protein>
    <submittedName>
        <fullName evidence="1">YggT family protein</fullName>
    </submittedName>
</protein>
<evidence type="ECO:0000313" key="1">
    <source>
        <dbReference type="EMBL" id="MFC4651331.1"/>
    </source>
</evidence>
<organism evidence="1 2">
    <name type="scientific">Lactococcus nasutitermitis</name>
    <dbReference type="NCBI Taxonomy" id="1652957"/>
    <lineage>
        <taxon>Bacteria</taxon>
        <taxon>Bacillati</taxon>
        <taxon>Bacillota</taxon>
        <taxon>Bacilli</taxon>
        <taxon>Lactobacillales</taxon>
        <taxon>Streptococcaceae</taxon>
        <taxon>Lactococcus</taxon>
    </lineage>
</organism>
<dbReference type="Proteomes" id="UP001595987">
    <property type="component" value="Unassembled WGS sequence"/>
</dbReference>
<keyword evidence="2" id="KW-1185">Reference proteome</keyword>
<dbReference type="EMBL" id="JBHSGD010000001">
    <property type="protein sequence ID" value="MFC4651331.1"/>
    <property type="molecule type" value="Genomic_DNA"/>
</dbReference>
<gene>
    <name evidence="1" type="ORF">ACFO26_00210</name>
</gene>